<organism evidence="1 2">
    <name type="scientific">Gemmata algarum</name>
    <dbReference type="NCBI Taxonomy" id="2975278"/>
    <lineage>
        <taxon>Bacteria</taxon>
        <taxon>Pseudomonadati</taxon>
        <taxon>Planctomycetota</taxon>
        <taxon>Planctomycetia</taxon>
        <taxon>Gemmatales</taxon>
        <taxon>Gemmataceae</taxon>
        <taxon>Gemmata</taxon>
    </lineage>
</organism>
<dbReference type="PANTHER" id="PTHR36932">
    <property type="entry name" value="CAPSULAR POLYSACCHARIDE BIOSYNTHESIS PROTEIN"/>
    <property type="match status" value="1"/>
</dbReference>
<proteinExistence type="predicted"/>
<accession>A0ABU5F1S3</accession>
<dbReference type="Gene3D" id="3.40.50.12780">
    <property type="entry name" value="N-terminal domain of ligase-like"/>
    <property type="match status" value="1"/>
</dbReference>
<name>A0ABU5F1S3_9BACT</name>
<dbReference type="RefSeq" id="WP_320687223.1">
    <property type="nucleotide sequence ID" value="NZ_JAXBLV010000181.1"/>
</dbReference>
<dbReference type="Proteomes" id="UP001272242">
    <property type="component" value="Unassembled WGS sequence"/>
</dbReference>
<dbReference type="InterPro" id="IPR042099">
    <property type="entry name" value="ANL_N_sf"/>
</dbReference>
<dbReference type="GO" id="GO:0016874">
    <property type="term" value="F:ligase activity"/>
    <property type="evidence" value="ECO:0007669"/>
    <property type="project" value="UniProtKB-KW"/>
</dbReference>
<gene>
    <name evidence="1" type="ORF">R5W23_001931</name>
</gene>
<evidence type="ECO:0000313" key="2">
    <source>
        <dbReference type="Proteomes" id="UP001272242"/>
    </source>
</evidence>
<evidence type="ECO:0000313" key="1">
    <source>
        <dbReference type="EMBL" id="MDY3560685.1"/>
    </source>
</evidence>
<dbReference type="PANTHER" id="PTHR36932:SF1">
    <property type="entry name" value="CAPSULAR POLYSACCHARIDE BIOSYNTHESIS PROTEIN"/>
    <property type="match status" value="1"/>
</dbReference>
<dbReference type="InterPro" id="IPR053158">
    <property type="entry name" value="CapK_Type1_Caps_Biosynth"/>
</dbReference>
<comment type="caution">
    <text evidence="1">The sequence shown here is derived from an EMBL/GenBank/DDBJ whole genome shotgun (WGS) entry which is preliminary data.</text>
</comment>
<dbReference type="SUPFAM" id="SSF56801">
    <property type="entry name" value="Acetyl-CoA synthetase-like"/>
    <property type="match status" value="1"/>
</dbReference>
<reference evidence="2" key="1">
    <citation type="journal article" date="2023" name="Mar. Drugs">
        <title>Gemmata algarum, a Novel Planctomycete Isolated from an Algal Mat, Displays Antimicrobial Activity.</title>
        <authorList>
            <person name="Kumar G."/>
            <person name="Kallscheuer N."/>
            <person name="Kashif M."/>
            <person name="Ahamad S."/>
            <person name="Jagadeeshwari U."/>
            <person name="Pannikurungottu S."/>
            <person name="Haufschild T."/>
            <person name="Kabuu M."/>
            <person name="Sasikala C."/>
            <person name="Jogler C."/>
            <person name="Ramana C."/>
        </authorList>
    </citation>
    <scope>NUCLEOTIDE SEQUENCE [LARGE SCALE GENOMIC DNA]</scope>
    <source>
        <strain evidence="2">JC673</strain>
    </source>
</reference>
<dbReference type="EMBL" id="JAXBLV010000181">
    <property type="protein sequence ID" value="MDY3560685.1"/>
    <property type="molecule type" value="Genomic_DNA"/>
</dbReference>
<keyword evidence="2" id="KW-1185">Reference proteome</keyword>
<protein>
    <submittedName>
        <fullName evidence="1">Phenylacetate--CoA ligase family protein</fullName>
    </submittedName>
</protein>
<keyword evidence="1" id="KW-0436">Ligase</keyword>
<sequence length="447" mass="50205">MLDTLNRHLMHPFMAWRAGSKHLKHLRTLERTQFDPPDVIRARQLAALKVQLQHAWDTVPYYRAAWARAGVHPSDVRELADLEAFPVLTKADIRRHNRALVSSAYDTARCRVKTTSGSTGVPLTIYCDEPAMQWKTACTVRSDQWSGYRLGQRVAKVWGNPEYRHFGLKGRLRNHFFDRAVYLDTLNLNDERVAEFARTIRRHRPGLIFGHAHSLYLLACALKKSGGSDIRPNGIISTAMILHDWQRAVIEDVFGCKVTNRYGCEEVSLIASECEEHNGLHVNADSLYTEVPADGKLLITDICNRAMPLIRYQVGDVVVPANRVCRCGRGLPLIERVEGRDADYVLTPSGNLISGISLTENFAVLVPGAAQVQIVQESITQLRIRLVADDAFGDSSRRKIAALVQDTFGDTVSHEVELVDAIPQEPSGKYRFCISNVARERMQELSA</sequence>